<evidence type="ECO:0000313" key="2">
    <source>
        <dbReference type="EMBL" id="MBN0042996.1"/>
    </source>
</evidence>
<evidence type="ECO:0000313" key="3">
    <source>
        <dbReference type="Proteomes" id="UP000788262"/>
    </source>
</evidence>
<sequence length="130" mass="13706">MFAFVALDVLSALLASVLLLALFDRRLVPALLPAAWVVCLSVQTGLCTALPAVRDGRVHRVLRSAALVSVAGSVAWWFAPGVGLLHDTLFALPVTVSATLLLRQARRLRMRTAAAATPCAPASAASPPRR</sequence>
<feature type="transmembrane region" description="Helical" evidence="1">
    <location>
        <begin position="60"/>
        <end position="78"/>
    </location>
</feature>
<gene>
    <name evidence="2" type="ORF">JS756_02465</name>
</gene>
<name>A0ABS2VIX0_STRAS</name>
<comment type="caution">
    <text evidence="2">The sequence shown here is derived from an EMBL/GenBank/DDBJ whole genome shotgun (WGS) entry which is preliminary data.</text>
</comment>
<feature type="transmembrane region" description="Helical" evidence="1">
    <location>
        <begin position="31"/>
        <end position="53"/>
    </location>
</feature>
<accession>A0ABS2VIX0</accession>
<reference evidence="2 3" key="1">
    <citation type="submission" date="2021-02" db="EMBL/GenBank/DDBJ databases">
        <title>Whole genome sequencing of Streptomyces actuosus VRA1.</title>
        <authorList>
            <person name="Sen G."/>
            <person name="Sen A."/>
        </authorList>
    </citation>
    <scope>NUCLEOTIDE SEQUENCE [LARGE SCALE GENOMIC DNA]</scope>
    <source>
        <strain evidence="2 3">VRA1</strain>
    </source>
</reference>
<dbReference type="Proteomes" id="UP000788262">
    <property type="component" value="Unassembled WGS sequence"/>
</dbReference>
<proteinExistence type="predicted"/>
<keyword evidence="1" id="KW-1133">Transmembrane helix</keyword>
<evidence type="ECO:0000256" key="1">
    <source>
        <dbReference type="SAM" id="Phobius"/>
    </source>
</evidence>
<dbReference type="RefSeq" id="WP_205381201.1">
    <property type="nucleotide sequence ID" value="NZ_JAFFZS010000001.1"/>
</dbReference>
<feature type="transmembrane region" description="Helical" evidence="1">
    <location>
        <begin position="84"/>
        <end position="102"/>
    </location>
</feature>
<organism evidence="2 3">
    <name type="scientific">Streptomyces actuosus</name>
    <dbReference type="NCBI Taxonomy" id="1885"/>
    <lineage>
        <taxon>Bacteria</taxon>
        <taxon>Bacillati</taxon>
        <taxon>Actinomycetota</taxon>
        <taxon>Actinomycetes</taxon>
        <taxon>Kitasatosporales</taxon>
        <taxon>Streptomycetaceae</taxon>
        <taxon>Streptomyces</taxon>
    </lineage>
</organism>
<keyword evidence="3" id="KW-1185">Reference proteome</keyword>
<keyword evidence="1" id="KW-0812">Transmembrane</keyword>
<protein>
    <submittedName>
        <fullName evidence="2">Uncharacterized protein</fullName>
    </submittedName>
</protein>
<keyword evidence="1" id="KW-0472">Membrane</keyword>
<dbReference type="EMBL" id="JAFFZS010000001">
    <property type="protein sequence ID" value="MBN0042996.1"/>
    <property type="molecule type" value="Genomic_DNA"/>
</dbReference>